<comment type="caution">
    <text evidence="2">The sequence shown here is derived from an EMBL/GenBank/DDBJ whole genome shotgun (WGS) entry which is preliminary data.</text>
</comment>
<accession>A0A368FL40</accession>
<organism evidence="2 3">
    <name type="scientific">Ancylostoma caninum</name>
    <name type="common">Dog hookworm</name>
    <dbReference type="NCBI Taxonomy" id="29170"/>
    <lineage>
        <taxon>Eukaryota</taxon>
        <taxon>Metazoa</taxon>
        <taxon>Ecdysozoa</taxon>
        <taxon>Nematoda</taxon>
        <taxon>Chromadorea</taxon>
        <taxon>Rhabditida</taxon>
        <taxon>Rhabditina</taxon>
        <taxon>Rhabditomorpha</taxon>
        <taxon>Strongyloidea</taxon>
        <taxon>Ancylostomatidae</taxon>
        <taxon>Ancylostomatinae</taxon>
        <taxon>Ancylostoma</taxon>
    </lineage>
</organism>
<evidence type="ECO:0000256" key="1">
    <source>
        <dbReference type="SAM" id="SignalP"/>
    </source>
</evidence>
<feature type="signal peptide" evidence="1">
    <location>
        <begin position="1"/>
        <end position="18"/>
    </location>
</feature>
<evidence type="ECO:0008006" key="4">
    <source>
        <dbReference type="Google" id="ProtNLM"/>
    </source>
</evidence>
<name>A0A368FL40_ANCCA</name>
<dbReference type="Proteomes" id="UP000252519">
    <property type="component" value="Unassembled WGS sequence"/>
</dbReference>
<evidence type="ECO:0000313" key="2">
    <source>
        <dbReference type="EMBL" id="RCN32863.1"/>
    </source>
</evidence>
<dbReference type="OrthoDB" id="10361439at2759"/>
<dbReference type="AlphaFoldDB" id="A0A368FL40"/>
<protein>
    <recommendedName>
        <fullName evidence="4">CNH domain-containing protein</fullName>
    </recommendedName>
</protein>
<evidence type="ECO:0000313" key="3">
    <source>
        <dbReference type="Proteomes" id="UP000252519"/>
    </source>
</evidence>
<feature type="chain" id="PRO_5016827601" description="CNH domain-containing protein" evidence="1">
    <location>
        <begin position="19"/>
        <end position="122"/>
    </location>
</feature>
<keyword evidence="1" id="KW-0732">Signal</keyword>
<gene>
    <name evidence="2" type="ORF">ANCCAN_21326</name>
</gene>
<dbReference type="EMBL" id="JOJR01001016">
    <property type="protein sequence ID" value="RCN32863.1"/>
    <property type="molecule type" value="Genomic_DNA"/>
</dbReference>
<reference evidence="2 3" key="1">
    <citation type="submission" date="2014-10" db="EMBL/GenBank/DDBJ databases">
        <title>Draft genome of the hookworm Ancylostoma caninum.</title>
        <authorList>
            <person name="Mitreva M."/>
        </authorList>
    </citation>
    <scope>NUCLEOTIDE SEQUENCE [LARGE SCALE GENOMIC DNA]</scope>
    <source>
        <strain evidence="2 3">Baltimore</strain>
    </source>
</reference>
<proteinExistence type="predicted"/>
<sequence>MNAVTILLLISVSKLTELHVIASSRNATDMQLGRIEGLAIQCGFNLIAVGSRNLISLYSQDFKKDMHIGELLGSIQLERPLSESGFVELNILSESQLFYCDFSSCRFFPCLFGFFPSFRFTQ</sequence>
<keyword evidence="3" id="KW-1185">Reference proteome</keyword>